<keyword evidence="7" id="KW-1185">Reference proteome</keyword>
<gene>
    <name evidence="6" type="ORF">NQ317_009872</name>
</gene>
<feature type="domain" description="PAP-associated" evidence="5">
    <location>
        <begin position="93"/>
        <end position="153"/>
    </location>
</feature>
<dbReference type="PANTHER" id="PTHR12271:SF40">
    <property type="entry name" value="POLY(A) RNA POLYMERASE GLD2"/>
    <property type="match status" value="1"/>
</dbReference>
<evidence type="ECO:0000259" key="5">
    <source>
        <dbReference type="Pfam" id="PF03828"/>
    </source>
</evidence>
<dbReference type="PANTHER" id="PTHR12271">
    <property type="entry name" value="POLY A POLYMERASE CID PAP -RELATED"/>
    <property type="match status" value="1"/>
</dbReference>
<dbReference type="Pfam" id="PF03828">
    <property type="entry name" value="PAP_assoc"/>
    <property type="match status" value="1"/>
</dbReference>
<dbReference type="EMBL" id="JAPWTJ010000030">
    <property type="protein sequence ID" value="KAJ8984644.1"/>
    <property type="molecule type" value="Genomic_DNA"/>
</dbReference>
<accession>A0ABQ9K3A5</accession>
<proteinExistence type="inferred from homology"/>
<keyword evidence="3" id="KW-0460">Magnesium</keyword>
<comment type="caution">
    <text evidence="6">The sequence shown here is derived from an EMBL/GenBank/DDBJ whole genome shotgun (WGS) entry which is preliminary data.</text>
</comment>
<dbReference type="InterPro" id="IPR002058">
    <property type="entry name" value="PAP_assoc"/>
</dbReference>
<dbReference type="SUPFAM" id="SSF81631">
    <property type="entry name" value="PAP/OAS1 substrate-binding domain"/>
    <property type="match status" value="1"/>
</dbReference>
<evidence type="ECO:0000256" key="3">
    <source>
        <dbReference type="ARBA" id="ARBA00022842"/>
    </source>
</evidence>
<sequence>MTVSSYSWALMVIHYLQFILNKLKITPSILFQKYTPKFNNILSYLGGVTPPVLPCLHGLVPEKFNSDNENHSMDVQEEVASIKHFKSDNIMCLGELLVGFFQYYSLFNYNQYAVSVRAGCRLPVDECRYTKAPKNDPHQWKYLCIEEPFDFTNTARSVFDMDVFKHIRNVITCSYQELARSKLLKNVLPINLDISQS</sequence>
<reference evidence="6" key="1">
    <citation type="journal article" date="2023" name="Insect Mol. Biol.">
        <title>Genome sequencing provides insights into the evolution of gene families encoding plant cell wall-degrading enzymes in longhorned beetles.</title>
        <authorList>
            <person name="Shin N.R."/>
            <person name="Okamura Y."/>
            <person name="Kirsch R."/>
            <person name="Pauchet Y."/>
        </authorList>
    </citation>
    <scope>NUCLEOTIDE SEQUENCE</scope>
    <source>
        <strain evidence="6">MMC_N1</strain>
    </source>
</reference>
<comment type="similarity">
    <text evidence="4">Belongs to the DNA polymerase type-B-like family. GLD2 subfamily.</text>
</comment>
<keyword evidence="2" id="KW-0479">Metal-binding</keyword>
<keyword evidence="1" id="KW-0808">Transferase</keyword>
<evidence type="ECO:0000256" key="4">
    <source>
        <dbReference type="ARBA" id="ARBA00038491"/>
    </source>
</evidence>
<dbReference type="Gene3D" id="1.10.1410.10">
    <property type="match status" value="1"/>
</dbReference>
<evidence type="ECO:0000256" key="2">
    <source>
        <dbReference type="ARBA" id="ARBA00022723"/>
    </source>
</evidence>
<name>A0ABQ9K3A5_9CUCU</name>
<dbReference type="Proteomes" id="UP001162164">
    <property type="component" value="Unassembled WGS sequence"/>
</dbReference>
<evidence type="ECO:0000313" key="6">
    <source>
        <dbReference type="EMBL" id="KAJ8984644.1"/>
    </source>
</evidence>
<evidence type="ECO:0000313" key="7">
    <source>
        <dbReference type="Proteomes" id="UP001162164"/>
    </source>
</evidence>
<organism evidence="6 7">
    <name type="scientific">Molorchus minor</name>
    <dbReference type="NCBI Taxonomy" id="1323400"/>
    <lineage>
        <taxon>Eukaryota</taxon>
        <taxon>Metazoa</taxon>
        <taxon>Ecdysozoa</taxon>
        <taxon>Arthropoda</taxon>
        <taxon>Hexapoda</taxon>
        <taxon>Insecta</taxon>
        <taxon>Pterygota</taxon>
        <taxon>Neoptera</taxon>
        <taxon>Endopterygota</taxon>
        <taxon>Coleoptera</taxon>
        <taxon>Polyphaga</taxon>
        <taxon>Cucujiformia</taxon>
        <taxon>Chrysomeloidea</taxon>
        <taxon>Cerambycidae</taxon>
        <taxon>Lamiinae</taxon>
        <taxon>Monochamini</taxon>
        <taxon>Molorchus</taxon>
    </lineage>
</organism>
<protein>
    <recommendedName>
        <fullName evidence="5">PAP-associated domain-containing protein</fullName>
    </recommendedName>
</protein>
<evidence type="ECO:0000256" key="1">
    <source>
        <dbReference type="ARBA" id="ARBA00022679"/>
    </source>
</evidence>